<dbReference type="InterPro" id="IPR011021">
    <property type="entry name" value="Arrestin-like_N"/>
</dbReference>
<dbReference type="OrthoDB" id="7785529at2759"/>
<accession>A0A8S1XMR4</accession>
<dbReference type="PANTHER" id="PTHR11188:SF17">
    <property type="entry name" value="FI21816P1"/>
    <property type="match status" value="1"/>
</dbReference>
<dbReference type="Pfam" id="PF02752">
    <property type="entry name" value="Arrestin_C"/>
    <property type="match status" value="1"/>
</dbReference>
<feature type="domain" description="Arrestin C-terminal-like" evidence="2">
    <location>
        <begin position="173"/>
        <end position="315"/>
    </location>
</feature>
<organism evidence="3 4">
    <name type="scientific">Paramecium octaurelia</name>
    <dbReference type="NCBI Taxonomy" id="43137"/>
    <lineage>
        <taxon>Eukaryota</taxon>
        <taxon>Sar</taxon>
        <taxon>Alveolata</taxon>
        <taxon>Ciliophora</taxon>
        <taxon>Intramacronucleata</taxon>
        <taxon>Oligohymenophorea</taxon>
        <taxon>Peniculida</taxon>
        <taxon>Parameciidae</taxon>
        <taxon>Paramecium</taxon>
    </lineage>
</organism>
<proteinExistence type="predicted"/>
<evidence type="ECO:0008006" key="5">
    <source>
        <dbReference type="Google" id="ProtNLM"/>
    </source>
</evidence>
<dbReference type="GO" id="GO:0015031">
    <property type="term" value="P:protein transport"/>
    <property type="evidence" value="ECO:0007669"/>
    <property type="project" value="TreeGrafter"/>
</dbReference>
<dbReference type="GO" id="GO:0005737">
    <property type="term" value="C:cytoplasm"/>
    <property type="evidence" value="ECO:0007669"/>
    <property type="project" value="TreeGrafter"/>
</dbReference>
<sequence>MGNKSGSEFGGIMIRTEKQLYFAGDVVQGNIYLHIIKEGFRGKEVKLTILGKEKTSWETGSGTRRRTHEGKNIFHQVTVVAHTFEDDNLMVGSFIFPFEVHLSANLPGTFYYKDGVLASLAYKVIARVVSTSKSINDIKNKQVLILREPIKEIISSKQKRESSQIVSGCCIKRGTSSIEVKVEKNIYFPTEFLNFNYDIDNSNCKLDVDKVDSVLVNRLRLRSNSDSEHVLEFELNYQYHKGPQKGNKIQPIQKKDYQLQLINLKNPLQHLTPSIIGNCVNSIYYLKVQPHYEGCSCCSPRPTVKIPITVLAIPPKEYIQPLIQPENWNPQAFQPIIIQSNTQGQESMLNKNLQQMADPMKN</sequence>
<evidence type="ECO:0000313" key="3">
    <source>
        <dbReference type="EMBL" id="CAD8202339.1"/>
    </source>
</evidence>
<dbReference type="EMBL" id="CAJJDP010000127">
    <property type="protein sequence ID" value="CAD8202339.1"/>
    <property type="molecule type" value="Genomic_DNA"/>
</dbReference>
<dbReference type="OMA" id="ELSINCH"/>
<dbReference type="AlphaFoldDB" id="A0A8S1XMR4"/>
<gene>
    <name evidence="3" type="ORF">POCTA_138.1.T1270011</name>
</gene>
<comment type="caution">
    <text evidence="3">The sequence shown here is derived from an EMBL/GenBank/DDBJ whole genome shotgun (WGS) entry which is preliminary data.</text>
</comment>
<evidence type="ECO:0000259" key="2">
    <source>
        <dbReference type="Pfam" id="PF02752"/>
    </source>
</evidence>
<dbReference type="Proteomes" id="UP000683925">
    <property type="component" value="Unassembled WGS sequence"/>
</dbReference>
<dbReference type="InterPro" id="IPR050357">
    <property type="entry name" value="Arrestin_domain-protein"/>
</dbReference>
<evidence type="ECO:0000313" key="4">
    <source>
        <dbReference type="Proteomes" id="UP000683925"/>
    </source>
</evidence>
<protein>
    <recommendedName>
        <fullName evidence="5">Arrestin-like N-terminal domain-containing protein</fullName>
    </recommendedName>
</protein>
<dbReference type="InterPro" id="IPR011022">
    <property type="entry name" value="Arrestin_C-like"/>
</dbReference>
<feature type="domain" description="Arrestin-like N-terminal" evidence="1">
    <location>
        <begin position="14"/>
        <end position="146"/>
    </location>
</feature>
<keyword evidence="4" id="KW-1185">Reference proteome</keyword>
<reference evidence="3" key="1">
    <citation type="submission" date="2021-01" db="EMBL/GenBank/DDBJ databases">
        <authorList>
            <consortium name="Genoscope - CEA"/>
            <person name="William W."/>
        </authorList>
    </citation>
    <scope>NUCLEOTIDE SEQUENCE</scope>
</reference>
<dbReference type="PANTHER" id="PTHR11188">
    <property type="entry name" value="ARRESTIN DOMAIN CONTAINING PROTEIN"/>
    <property type="match status" value="1"/>
</dbReference>
<dbReference type="Pfam" id="PF00339">
    <property type="entry name" value="Arrestin_N"/>
    <property type="match status" value="1"/>
</dbReference>
<evidence type="ECO:0000259" key="1">
    <source>
        <dbReference type="Pfam" id="PF00339"/>
    </source>
</evidence>
<name>A0A8S1XMR4_PAROT</name>